<dbReference type="Proteomes" id="UP001151699">
    <property type="component" value="Chromosome A"/>
</dbReference>
<feature type="region of interest" description="Disordered" evidence="1">
    <location>
        <begin position="1"/>
        <end position="27"/>
    </location>
</feature>
<evidence type="ECO:0000259" key="2">
    <source>
        <dbReference type="Pfam" id="PF23079"/>
    </source>
</evidence>
<organism evidence="3 4">
    <name type="scientific">Pseudolycoriella hygida</name>
    <dbReference type="NCBI Taxonomy" id="35572"/>
    <lineage>
        <taxon>Eukaryota</taxon>
        <taxon>Metazoa</taxon>
        <taxon>Ecdysozoa</taxon>
        <taxon>Arthropoda</taxon>
        <taxon>Hexapoda</taxon>
        <taxon>Insecta</taxon>
        <taxon>Pterygota</taxon>
        <taxon>Neoptera</taxon>
        <taxon>Endopterygota</taxon>
        <taxon>Diptera</taxon>
        <taxon>Nematocera</taxon>
        <taxon>Sciaroidea</taxon>
        <taxon>Sciaridae</taxon>
        <taxon>Pseudolycoriella</taxon>
    </lineage>
</organism>
<name>A0A9Q0NE34_9DIPT</name>
<evidence type="ECO:0000313" key="4">
    <source>
        <dbReference type="Proteomes" id="UP001151699"/>
    </source>
</evidence>
<evidence type="ECO:0000313" key="3">
    <source>
        <dbReference type="EMBL" id="KAJ6648418.1"/>
    </source>
</evidence>
<accession>A0A9Q0NE34</accession>
<dbReference type="InterPro" id="IPR039788">
    <property type="entry name" value="NOL4/NOL4L"/>
</dbReference>
<protein>
    <submittedName>
        <fullName evidence="3">Nucleolar protein 4-like</fullName>
    </submittedName>
</protein>
<reference evidence="3" key="1">
    <citation type="submission" date="2022-07" db="EMBL/GenBank/DDBJ databases">
        <authorList>
            <person name="Trinca V."/>
            <person name="Uliana J.V.C."/>
            <person name="Torres T.T."/>
            <person name="Ward R.J."/>
            <person name="Monesi N."/>
        </authorList>
    </citation>
    <scope>NUCLEOTIDE SEQUENCE</scope>
    <source>
        <strain evidence="3">HSMRA1968</strain>
        <tissue evidence="3">Whole embryos</tissue>
    </source>
</reference>
<feature type="compositionally biased region" description="Acidic residues" evidence="1">
    <location>
        <begin position="122"/>
        <end position="131"/>
    </location>
</feature>
<gene>
    <name evidence="3" type="primary">NOL4L</name>
    <name evidence="3" type="ORF">Bhyg_03646</name>
</gene>
<keyword evidence="4" id="KW-1185">Reference proteome</keyword>
<dbReference type="PANTHER" id="PTHR12449">
    <property type="entry name" value="DEATH DOMAIN-CONTAINING PROTEIN"/>
    <property type="match status" value="1"/>
</dbReference>
<dbReference type="InterPro" id="IPR056549">
    <property type="entry name" value="HTH_NOL4"/>
</dbReference>
<proteinExistence type="predicted"/>
<dbReference type="OrthoDB" id="7790207at2759"/>
<feature type="region of interest" description="Disordered" evidence="1">
    <location>
        <begin position="87"/>
        <end position="140"/>
    </location>
</feature>
<dbReference type="AlphaFoldDB" id="A0A9Q0NE34"/>
<evidence type="ECO:0000256" key="1">
    <source>
        <dbReference type="SAM" id="MobiDB-lite"/>
    </source>
</evidence>
<dbReference type="Pfam" id="PF23079">
    <property type="entry name" value="HTH_NOL4_2nd"/>
    <property type="match status" value="1"/>
</dbReference>
<comment type="caution">
    <text evidence="3">The sequence shown here is derived from an EMBL/GenBank/DDBJ whole genome shotgun (WGS) entry which is preliminary data.</text>
</comment>
<sequence>MAAKRKASGMLIKQETMPPATGEASEPQHIEDAYSGLMKDADKLKLMLLAWNYQNSNAVRNGTEGPDLGMVGGLWAQYQNALALNNPAKLPSASPPRVDQSMNSPSIENPDETSSSGQKDDDGSEDDDSDDRLDQNTHDPERLKAFNMFVRLFVDENLDRMIPISKQPKEKIQAIIDSCTRQFPEFSERARKRIRTYLKSCRRNKKTREGWETTSRPTPAHLTSVQAEQLLAIACENESMNAKRMRVGLDPISQSAPQVVTTQQSENTGNSITYPLGFKTSLDSESIPQSNSATALPKTNMVTPLSDTKPLLGLGSSITNGNVGLSNTSLYRTDIASTAAYTTRAELYQIRQLVTGYRESAAFLLRSADELEQLLLNQQ</sequence>
<feature type="domain" description="Nucleolar protein 4 helical" evidence="2">
    <location>
        <begin position="141"/>
        <end position="238"/>
    </location>
</feature>
<dbReference type="PANTHER" id="PTHR12449:SF22">
    <property type="entry name" value="NUCLEOLAR PROTEIN 4"/>
    <property type="match status" value="1"/>
</dbReference>
<dbReference type="EMBL" id="WJQU01000001">
    <property type="protein sequence ID" value="KAJ6648418.1"/>
    <property type="molecule type" value="Genomic_DNA"/>
</dbReference>